<reference evidence="2 3" key="1">
    <citation type="submission" date="2016-11" db="EMBL/GenBank/DDBJ databases">
        <title>Whole genomes of Flavobacteriaceae.</title>
        <authorList>
            <person name="Stine C."/>
            <person name="Li C."/>
            <person name="Tadesse D."/>
        </authorList>
    </citation>
    <scope>NUCLEOTIDE SEQUENCE [LARGE SCALE GENOMIC DNA]</scope>
    <source>
        <strain evidence="2 3">DSM 18292</strain>
    </source>
</reference>
<evidence type="ECO:0000256" key="1">
    <source>
        <dbReference type="SAM" id="SignalP"/>
    </source>
</evidence>
<dbReference type="Proteomes" id="UP000198345">
    <property type="component" value="Unassembled WGS sequence"/>
</dbReference>
<name>A0A226GUU0_9FLAO</name>
<organism evidence="2 3">
    <name type="scientific">Flavobacterium hercynium</name>
    <dbReference type="NCBI Taxonomy" id="387094"/>
    <lineage>
        <taxon>Bacteria</taxon>
        <taxon>Pseudomonadati</taxon>
        <taxon>Bacteroidota</taxon>
        <taxon>Flavobacteriia</taxon>
        <taxon>Flavobacteriales</taxon>
        <taxon>Flavobacteriaceae</taxon>
        <taxon>Flavobacterium</taxon>
    </lineage>
</organism>
<evidence type="ECO:0000313" key="3">
    <source>
        <dbReference type="Proteomes" id="UP000198345"/>
    </source>
</evidence>
<keyword evidence="3" id="KW-1185">Reference proteome</keyword>
<feature type="chain" id="PRO_5013279787" evidence="1">
    <location>
        <begin position="20"/>
        <end position="186"/>
    </location>
</feature>
<dbReference type="OrthoDB" id="1376560at2"/>
<gene>
    <name evidence="2" type="ORF">B0A66_19510</name>
</gene>
<evidence type="ECO:0000313" key="2">
    <source>
        <dbReference type="EMBL" id="OXA85464.1"/>
    </source>
</evidence>
<accession>A0A226GUU0</accession>
<sequence length="186" mass="21958">MKSIFILYLAFMCSTATMAQNDSRHQHFTEKIVSFSKPVQLVYSFVDNDGNGAVEFTNSRKQVLRFRLKNHKITILHGTIAYQLFYYQDGYLRRIETFDSNGNRAGERESHNEAAIEFVMEKPAVYEKKKKLIDDAEGNINMRDDKNEKIIRAKFFDEKNLPIGLLESTYISSKEYWDYCMRMYWP</sequence>
<dbReference type="AlphaFoldDB" id="A0A226GUU0"/>
<keyword evidence="1" id="KW-0732">Signal</keyword>
<dbReference type="EMBL" id="MUGW01000051">
    <property type="protein sequence ID" value="OXA85464.1"/>
    <property type="molecule type" value="Genomic_DNA"/>
</dbReference>
<protein>
    <submittedName>
        <fullName evidence="2">Uncharacterized protein</fullName>
    </submittedName>
</protein>
<feature type="signal peptide" evidence="1">
    <location>
        <begin position="1"/>
        <end position="19"/>
    </location>
</feature>
<dbReference type="RefSeq" id="WP_089051539.1">
    <property type="nucleotide sequence ID" value="NZ_FXTV01000005.1"/>
</dbReference>
<proteinExistence type="predicted"/>
<comment type="caution">
    <text evidence="2">The sequence shown here is derived from an EMBL/GenBank/DDBJ whole genome shotgun (WGS) entry which is preliminary data.</text>
</comment>